<organism evidence="10 11">
    <name type="scientific">Actinidia rufa</name>
    <dbReference type="NCBI Taxonomy" id="165716"/>
    <lineage>
        <taxon>Eukaryota</taxon>
        <taxon>Viridiplantae</taxon>
        <taxon>Streptophyta</taxon>
        <taxon>Embryophyta</taxon>
        <taxon>Tracheophyta</taxon>
        <taxon>Spermatophyta</taxon>
        <taxon>Magnoliopsida</taxon>
        <taxon>eudicotyledons</taxon>
        <taxon>Gunneridae</taxon>
        <taxon>Pentapetalae</taxon>
        <taxon>asterids</taxon>
        <taxon>Ericales</taxon>
        <taxon>Actinidiaceae</taxon>
        <taxon>Actinidia</taxon>
    </lineage>
</organism>
<dbReference type="AlphaFoldDB" id="A0A7J0ENE2"/>
<evidence type="ECO:0000256" key="1">
    <source>
        <dbReference type="ARBA" id="ARBA00005755"/>
    </source>
</evidence>
<evidence type="ECO:0000313" key="10">
    <source>
        <dbReference type="EMBL" id="GFY87686.1"/>
    </source>
</evidence>
<evidence type="ECO:0000256" key="8">
    <source>
        <dbReference type="ARBA" id="ARBA00049244"/>
    </source>
</evidence>
<keyword evidence="5" id="KW-0235">DNA replication</keyword>
<accession>A0A7J0ENE2</accession>
<evidence type="ECO:0000256" key="6">
    <source>
        <dbReference type="ARBA" id="ARBA00022932"/>
    </source>
</evidence>
<reference evidence="10 11" key="1">
    <citation type="submission" date="2019-07" db="EMBL/GenBank/DDBJ databases">
        <title>De Novo Assembly of kiwifruit Actinidia rufa.</title>
        <authorList>
            <person name="Sugita-Konishi S."/>
            <person name="Sato K."/>
            <person name="Mori E."/>
            <person name="Abe Y."/>
            <person name="Kisaki G."/>
            <person name="Hamano K."/>
            <person name="Suezawa K."/>
            <person name="Otani M."/>
            <person name="Fukuda T."/>
            <person name="Manabe T."/>
            <person name="Gomi K."/>
            <person name="Tabuchi M."/>
            <person name="Akimitsu K."/>
            <person name="Kataoka I."/>
        </authorList>
    </citation>
    <scope>NUCLEOTIDE SEQUENCE [LARGE SCALE GENOMIC DNA]</scope>
    <source>
        <strain evidence="11">cv. Fuchu</strain>
    </source>
</reference>
<gene>
    <name evidence="10" type="ORF">Acr_05g0013250</name>
</gene>
<sequence>MLKAQEILSTEYKVDIVDCMTTSALAMKIFRMNYYDPKSFPIHIPSRNVDTFIRRGYYGGHADTARYDDLVMRDNSIMGDKLSDDYYIVSYVSNKGNVEDSECLVYRLFNWPLRLQLVSRIHMYQYISRPDCYYTDTDSAILGNPLPEDEISSWGLAKQHVNVEWFQSQYGNLSRTEEFTVERLFNIDWKSLNIEIGGDKKEIEIGKLREELQSRSAALLPEEPVMQPLTESPTECEHPTEAKKSKVIIGKSFWRYHIHFSKQVLEIGDSQLFKGLRIFTPFPLNLQCHNSVFPPPNHGSCVVVFRSLKSLLRRTSSASLFPKREVGLCFVILDLDAIPLSCPERRHFEKKPNTDFEPNSGEKKEDAGYTLHLGMGPMTKADSLLERARSAGIDPFLDIYSIGIPGYKMTPFMPFFMRKAYPL</sequence>
<keyword evidence="7" id="KW-0238">DNA-binding</keyword>
<dbReference type="GO" id="GO:0000166">
    <property type="term" value="F:nucleotide binding"/>
    <property type="evidence" value="ECO:0007669"/>
    <property type="project" value="InterPro"/>
</dbReference>
<protein>
    <recommendedName>
        <fullName evidence="2">DNA-directed DNA polymerase</fullName>
        <ecNumber evidence="2">2.7.7.7</ecNumber>
    </recommendedName>
</protein>
<dbReference type="InterPro" id="IPR004868">
    <property type="entry name" value="DNA-dir_DNA_pol_B_mt/vir"/>
</dbReference>
<evidence type="ECO:0000313" key="11">
    <source>
        <dbReference type="Proteomes" id="UP000585474"/>
    </source>
</evidence>
<dbReference type="EMBL" id="BJWL01000005">
    <property type="protein sequence ID" value="GFY87686.1"/>
    <property type="molecule type" value="Genomic_DNA"/>
</dbReference>
<evidence type="ECO:0000256" key="2">
    <source>
        <dbReference type="ARBA" id="ARBA00012417"/>
    </source>
</evidence>
<evidence type="ECO:0000259" key="9">
    <source>
        <dbReference type="Pfam" id="PF03175"/>
    </source>
</evidence>
<feature type="domain" description="DNA-directed DNA polymerase family B mitochondria/virus" evidence="9">
    <location>
        <begin position="1"/>
        <end position="64"/>
    </location>
</feature>
<comment type="catalytic activity">
    <reaction evidence="8">
        <text>DNA(n) + a 2'-deoxyribonucleoside 5'-triphosphate = DNA(n+1) + diphosphate</text>
        <dbReference type="Rhea" id="RHEA:22508"/>
        <dbReference type="Rhea" id="RHEA-COMP:17339"/>
        <dbReference type="Rhea" id="RHEA-COMP:17340"/>
        <dbReference type="ChEBI" id="CHEBI:33019"/>
        <dbReference type="ChEBI" id="CHEBI:61560"/>
        <dbReference type="ChEBI" id="CHEBI:173112"/>
        <dbReference type="EC" id="2.7.7.7"/>
    </reaction>
</comment>
<keyword evidence="6" id="KW-0239">DNA-directed DNA polymerase</keyword>
<dbReference type="GO" id="GO:0003887">
    <property type="term" value="F:DNA-directed DNA polymerase activity"/>
    <property type="evidence" value="ECO:0007669"/>
    <property type="project" value="UniProtKB-KW"/>
</dbReference>
<evidence type="ECO:0000256" key="3">
    <source>
        <dbReference type="ARBA" id="ARBA00022679"/>
    </source>
</evidence>
<keyword evidence="11" id="KW-1185">Reference proteome</keyword>
<dbReference type="GO" id="GO:0003677">
    <property type="term" value="F:DNA binding"/>
    <property type="evidence" value="ECO:0007669"/>
    <property type="project" value="UniProtKB-KW"/>
</dbReference>
<keyword evidence="3" id="KW-0808">Transferase</keyword>
<evidence type="ECO:0000256" key="5">
    <source>
        <dbReference type="ARBA" id="ARBA00022705"/>
    </source>
</evidence>
<dbReference type="Proteomes" id="UP000585474">
    <property type="component" value="Unassembled WGS sequence"/>
</dbReference>
<dbReference type="OrthoDB" id="913959at2759"/>
<comment type="similarity">
    <text evidence="1">Belongs to the DNA polymerase type-B family.</text>
</comment>
<dbReference type="GO" id="GO:0006260">
    <property type="term" value="P:DNA replication"/>
    <property type="evidence" value="ECO:0007669"/>
    <property type="project" value="UniProtKB-KW"/>
</dbReference>
<dbReference type="SUPFAM" id="SSF56672">
    <property type="entry name" value="DNA/RNA polymerases"/>
    <property type="match status" value="1"/>
</dbReference>
<name>A0A7J0ENE2_9ERIC</name>
<keyword evidence="4" id="KW-0548">Nucleotidyltransferase</keyword>
<evidence type="ECO:0000256" key="7">
    <source>
        <dbReference type="ARBA" id="ARBA00023125"/>
    </source>
</evidence>
<comment type="caution">
    <text evidence="10">The sequence shown here is derived from an EMBL/GenBank/DDBJ whole genome shotgun (WGS) entry which is preliminary data.</text>
</comment>
<evidence type="ECO:0000256" key="4">
    <source>
        <dbReference type="ARBA" id="ARBA00022695"/>
    </source>
</evidence>
<dbReference type="Pfam" id="PF03175">
    <property type="entry name" value="DNA_pol_B_2"/>
    <property type="match status" value="1"/>
</dbReference>
<dbReference type="InterPro" id="IPR043502">
    <property type="entry name" value="DNA/RNA_pol_sf"/>
</dbReference>
<dbReference type="InterPro" id="IPR023211">
    <property type="entry name" value="DNA_pol_palm_dom_sf"/>
</dbReference>
<dbReference type="Gene3D" id="3.90.1600.10">
    <property type="entry name" value="Palm domain of DNA polymerase"/>
    <property type="match status" value="1"/>
</dbReference>
<proteinExistence type="inferred from homology"/>
<dbReference type="EC" id="2.7.7.7" evidence="2"/>